<gene>
    <name evidence="2" type="ORF">GCM10011366_18970</name>
</gene>
<name>A0A917BM90_9MICO</name>
<evidence type="ECO:0000313" key="2">
    <source>
        <dbReference type="EMBL" id="GGF51332.1"/>
    </source>
</evidence>
<dbReference type="Proteomes" id="UP000605670">
    <property type="component" value="Unassembled WGS sequence"/>
</dbReference>
<feature type="region of interest" description="Disordered" evidence="1">
    <location>
        <begin position="43"/>
        <end position="73"/>
    </location>
</feature>
<organism evidence="2 3">
    <name type="scientific">Ornithinimicrobium tianjinense</name>
    <dbReference type="NCBI Taxonomy" id="1195761"/>
    <lineage>
        <taxon>Bacteria</taxon>
        <taxon>Bacillati</taxon>
        <taxon>Actinomycetota</taxon>
        <taxon>Actinomycetes</taxon>
        <taxon>Micrococcales</taxon>
        <taxon>Ornithinimicrobiaceae</taxon>
        <taxon>Ornithinimicrobium</taxon>
    </lineage>
</organism>
<evidence type="ECO:0000313" key="3">
    <source>
        <dbReference type="Proteomes" id="UP000605670"/>
    </source>
</evidence>
<reference evidence="2" key="1">
    <citation type="journal article" date="2014" name="Int. J. Syst. Evol. Microbiol.">
        <title>Complete genome sequence of Corynebacterium casei LMG S-19264T (=DSM 44701T), isolated from a smear-ripened cheese.</title>
        <authorList>
            <consortium name="US DOE Joint Genome Institute (JGI-PGF)"/>
            <person name="Walter F."/>
            <person name="Albersmeier A."/>
            <person name="Kalinowski J."/>
            <person name="Ruckert C."/>
        </authorList>
    </citation>
    <scope>NUCLEOTIDE SEQUENCE</scope>
    <source>
        <strain evidence="2">CGMCC 1.12160</strain>
    </source>
</reference>
<protein>
    <recommendedName>
        <fullName evidence="4">Transposase</fullName>
    </recommendedName>
</protein>
<reference evidence="2" key="2">
    <citation type="submission" date="2020-09" db="EMBL/GenBank/DDBJ databases">
        <authorList>
            <person name="Sun Q."/>
            <person name="Zhou Y."/>
        </authorList>
    </citation>
    <scope>NUCLEOTIDE SEQUENCE</scope>
    <source>
        <strain evidence="2">CGMCC 1.12160</strain>
    </source>
</reference>
<feature type="compositionally biased region" description="Basic and acidic residues" evidence="1">
    <location>
        <begin position="57"/>
        <end position="73"/>
    </location>
</feature>
<comment type="caution">
    <text evidence="2">The sequence shown here is derived from an EMBL/GenBank/DDBJ whole genome shotgun (WGS) entry which is preliminary data.</text>
</comment>
<proteinExistence type="predicted"/>
<accession>A0A917BM90</accession>
<keyword evidence="3" id="KW-1185">Reference proteome</keyword>
<dbReference type="EMBL" id="BMEM01000002">
    <property type="protein sequence ID" value="GGF51332.1"/>
    <property type="molecule type" value="Genomic_DNA"/>
</dbReference>
<sequence length="73" mass="8113">MEAAPPLQPGGTWDKIHQALLARATGPERSGVEWTVSVDSTINRAHQHATNMPWEKPAAKDGDSEQDRTRPRR</sequence>
<evidence type="ECO:0008006" key="4">
    <source>
        <dbReference type="Google" id="ProtNLM"/>
    </source>
</evidence>
<evidence type="ECO:0000256" key="1">
    <source>
        <dbReference type="SAM" id="MobiDB-lite"/>
    </source>
</evidence>
<dbReference type="AlphaFoldDB" id="A0A917BM90"/>